<dbReference type="RefSeq" id="WP_120169702.1">
    <property type="nucleotide sequence ID" value="NZ_MCIB01000023.1"/>
</dbReference>
<dbReference type="PANTHER" id="PTHR46797:SF1">
    <property type="entry name" value="METHYLPHOSPHONATE SYNTHASE"/>
    <property type="match status" value="1"/>
</dbReference>
<reference evidence="3 4" key="1">
    <citation type="submission" date="2016-08" db="EMBL/GenBank/DDBJ databases">
        <title>Novel Firmicutes and Novel Genomes.</title>
        <authorList>
            <person name="Poppleton D.I."/>
            <person name="Gribaldo S."/>
        </authorList>
    </citation>
    <scope>NUCLEOTIDE SEQUENCE [LARGE SCALE GENOMIC DNA]</scope>
    <source>
        <strain evidence="3 4">CTT3</strain>
    </source>
</reference>
<keyword evidence="4" id="KW-1185">Reference proteome</keyword>
<dbReference type="Pfam" id="PF13443">
    <property type="entry name" value="HTH_26"/>
    <property type="match status" value="1"/>
</dbReference>
<dbReference type="PANTHER" id="PTHR46797">
    <property type="entry name" value="HTH-TYPE TRANSCRIPTIONAL REGULATOR"/>
    <property type="match status" value="1"/>
</dbReference>
<evidence type="ECO:0000313" key="4">
    <source>
        <dbReference type="Proteomes" id="UP000284177"/>
    </source>
</evidence>
<gene>
    <name evidence="3" type="ORF">BET03_03820</name>
</gene>
<dbReference type="PROSITE" id="PS50943">
    <property type="entry name" value="HTH_CROC1"/>
    <property type="match status" value="1"/>
</dbReference>
<dbReference type="EMBL" id="MCIB01000023">
    <property type="protein sequence ID" value="RKD31265.1"/>
    <property type="molecule type" value="Genomic_DNA"/>
</dbReference>
<protein>
    <recommendedName>
        <fullName evidence="2">HTH cro/C1-type domain-containing protein</fullName>
    </recommendedName>
</protein>
<dbReference type="OrthoDB" id="1954264at2"/>
<evidence type="ECO:0000259" key="2">
    <source>
        <dbReference type="PROSITE" id="PS50943"/>
    </source>
</evidence>
<feature type="domain" description="HTH cro/C1-type" evidence="2">
    <location>
        <begin position="12"/>
        <end position="67"/>
    </location>
</feature>
<dbReference type="InterPro" id="IPR010982">
    <property type="entry name" value="Lambda_DNA-bd_dom_sf"/>
</dbReference>
<dbReference type="InterPro" id="IPR001387">
    <property type="entry name" value="Cro/C1-type_HTH"/>
</dbReference>
<dbReference type="Proteomes" id="UP000284177">
    <property type="component" value="Unassembled WGS sequence"/>
</dbReference>
<evidence type="ECO:0000313" key="3">
    <source>
        <dbReference type="EMBL" id="RKD31265.1"/>
    </source>
</evidence>
<proteinExistence type="predicted"/>
<dbReference type="AlphaFoldDB" id="A0A419T1B6"/>
<dbReference type="GO" id="GO:0005829">
    <property type="term" value="C:cytosol"/>
    <property type="evidence" value="ECO:0007669"/>
    <property type="project" value="TreeGrafter"/>
</dbReference>
<dbReference type="GO" id="GO:0003700">
    <property type="term" value="F:DNA-binding transcription factor activity"/>
    <property type="evidence" value="ECO:0007669"/>
    <property type="project" value="TreeGrafter"/>
</dbReference>
<name>A0A419T1B6_9FIRM</name>
<dbReference type="InterPro" id="IPR050807">
    <property type="entry name" value="TransReg_Diox_bact_type"/>
</dbReference>
<comment type="caution">
    <text evidence="3">The sequence shown here is derived from an EMBL/GenBank/DDBJ whole genome shotgun (WGS) entry which is preliminary data.</text>
</comment>
<dbReference type="SMART" id="SM00530">
    <property type="entry name" value="HTH_XRE"/>
    <property type="match status" value="1"/>
</dbReference>
<sequence length="153" mass="17819">MLNVYVEMGKKIRKYRKAKKLSTPELAKRLDVSTGLVNNIENGRNDVFKLELLLRICKELNVSLGELLQSNSFDIRDLSLQEDLIKMYKSQIQSNSTNIKYINKKLNDIFSSYLAAIAKFDYNPEIIEYITNHILEELYFIKNLDTFESKVSV</sequence>
<dbReference type="CDD" id="cd00093">
    <property type="entry name" value="HTH_XRE"/>
    <property type="match status" value="1"/>
</dbReference>
<organism evidence="3 4">
    <name type="scientific">Thermohalobacter berrensis</name>
    <dbReference type="NCBI Taxonomy" id="99594"/>
    <lineage>
        <taxon>Bacteria</taxon>
        <taxon>Bacillati</taxon>
        <taxon>Bacillota</taxon>
        <taxon>Tissierellia</taxon>
        <taxon>Tissierellales</taxon>
        <taxon>Thermohalobacteraceae</taxon>
        <taxon>Thermohalobacter</taxon>
    </lineage>
</organism>
<keyword evidence="1" id="KW-0238">DNA-binding</keyword>
<dbReference type="GO" id="GO:0003677">
    <property type="term" value="F:DNA binding"/>
    <property type="evidence" value="ECO:0007669"/>
    <property type="project" value="UniProtKB-KW"/>
</dbReference>
<evidence type="ECO:0000256" key="1">
    <source>
        <dbReference type="ARBA" id="ARBA00023125"/>
    </source>
</evidence>
<dbReference type="Gene3D" id="1.10.260.40">
    <property type="entry name" value="lambda repressor-like DNA-binding domains"/>
    <property type="match status" value="1"/>
</dbReference>
<accession>A0A419T1B6</accession>
<dbReference type="SUPFAM" id="SSF47413">
    <property type="entry name" value="lambda repressor-like DNA-binding domains"/>
    <property type="match status" value="1"/>
</dbReference>